<evidence type="ECO:0000313" key="3">
    <source>
        <dbReference type="WBParaSite" id="HNAJ_0000351901-mRNA-1"/>
    </source>
</evidence>
<reference evidence="3" key="1">
    <citation type="submission" date="2017-02" db="UniProtKB">
        <authorList>
            <consortium name="WormBaseParasite"/>
        </authorList>
    </citation>
    <scope>IDENTIFICATION</scope>
</reference>
<keyword evidence="2" id="KW-1185">Reference proteome</keyword>
<dbReference type="EMBL" id="UZAE01002086">
    <property type="protein sequence ID" value="VDN99376.1"/>
    <property type="molecule type" value="Genomic_DNA"/>
</dbReference>
<evidence type="ECO:0000313" key="1">
    <source>
        <dbReference type="EMBL" id="VDN99376.1"/>
    </source>
</evidence>
<dbReference type="WBParaSite" id="HNAJ_0000351901-mRNA-1">
    <property type="protein sequence ID" value="HNAJ_0000351901-mRNA-1"/>
    <property type="gene ID" value="HNAJ_0000351901"/>
</dbReference>
<name>A0A0R3T8Y0_RODNA</name>
<protein>
    <submittedName>
        <fullName evidence="1 3">Uncharacterized protein</fullName>
    </submittedName>
</protein>
<evidence type="ECO:0000313" key="2">
    <source>
        <dbReference type="Proteomes" id="UP000278807"/>
    </source>
</evidence>
<accession>A0A0R3T8Y0</accession>
<dbReference type="AlphaFoldDB" id="A0A0R3T8Y0"/>
<gene>
    <name evidence="1" type="ORF">HNAJ_LOCUS3517</name>
</gene>
<sequence>MFTPKNIAGLKEPGTRSENIVSLKEPGVFTPKNIVSLKEPGVPPVNHSFHKFSQHTCEDLSIIAKVARVFAFF</sequence>
<organism evidence="3">
    <name type="scientific">Rodentolepis nana</name>
    <name type="common">Dwarf tapeworm</name>
    <name type="synonym">Hymenolepis nana</name>
    <dbReference type="NCBI Taxonomy" id="102285"/>
    <lineage>
        <taxon>Eukaryota</taxon>
        <taxon>Metazoa</taxon>
        <taxon>Spiralia</taxon>
        <taxon>Lophotrochozoa</taxon>
        <taxon>Platyhelminthes</taxon>
        <taxon>Cestoda</taxon>
        <taxon>Eucestoda</taxon>
        <taxon>Cyclophyllidea</taxon>
        <taxon>Hymenolepididae</taxon>
        <taxon>Rodentolepis</taxon>
    </lineage>
</organism>
<proteinExistence type="predicted"/>
<dbReference type="Proteomes" id="UP000278807">
    <property type="component" value="Unassembled WGS sequence"/>
</dbReference>
<reference evidence="1 2" key="2">
    <citation type="submission" date="2018-11" db="EMBL/GenBank/DDBJ databases">
        <authorList>
            <consortium name="Pathogen Informatics"/>
        </authorList>
    </citation>
    <scope>NUCLEOTIDE SEQUENCE [LARGE SCALE GENOMIC DNA]</scope>
</reference>